<feature type="compositionally biased region" description="Acidic residues" evidence="7">
    <location>
        <begin position="1523"/>
        <end position="1548"/>
    </location>
</feature>
<dbReference type="SUPFAM" id="SSF50978">
    <property type="entry name" value="WD40 repeat-like"/>
    <property type="match status" value="1"/>
</dbReference>
<keyword evidence="9" id="KW-1185">Reference proteome</keyword>
<evidence type="ECO:0000256" key="1">
    <source>
        <dbReference type="ARBA" id="ARBA00004123"/>
    </source>
</evidence>
<feature type="compositionally biased region" description="Acidic residues" evidence="7">
    <location>
        <begin position="1581"/>
        <end position="1591"/>
    </location>
</feature>
<dbReference type="RefSeq" id="XP_005646114.1">
    <property type="nucleotide sequence ID" value="XM_005646057.1"/>
</dbReference>
<dbReference type="OrthoDB" id="27563at2759"/>
<dbReference type="PROSITE" id="PS50896">
    <property type="entry name" value="LISH"/>
    <property type="match status" value="1"/>
</dbReference>
<comment type="subcellular location">
    <subcellularLocation>
        <location evidence="1">Nucleus</location>
    </subcellularLocation>
</comment>
<evidence type="ECO:0000256" key="4">
    <source>
        <dbReference type="ARBA" id="ARBA00022786"/>
    </source>
</evidence>
<evidence type="ECO:0000256" key="7">
    <source>
        <dbReference type="SAM" id="MobiDB-lite"/>
    </source>
</evidence>
<name>I0YT51_COCSC</name>
<dbReference type="InterPro" id="IPR036322">
    <property type="entry name" value="WD40_repeat_dom_sf"/>
</dbReference>
<protein>
    <submittedName>
        <fullName evidence="8">Uncharacterized protein</fullName>
    </submittedName>
</protein>
<dbReference type="PANTHER" id="PTHR13129:SF4">
    <property type="entry name" value="DDB1- AND CUL4-ASSOCIATED FACTOR 1"/>
    <property type="match status" value="1"/>
</dbReference>
<feature type="compositionally biased region" description="Low complexity" evidence="7">
    <location>
        <begin position="1046"/>
        <end position="1055"/>
    </location>
</feature>
<feature type="compositionally biased region" description="Polar residues" evidence="7">
    <location>
        <begin position="969"/>
        <end position="979"/>
    </location>
</feature>
<evidence type="ECO:0000256" key="6">
    <source>
        <dbReference type="SAM" id="Coils"/>
    </source>
</evidence>
<keyword evidence="6" id="KW-0175">Coiled coil</keyword>
<feature type="region of interest" description="Disordered" evidence="7">
    <location>
        <begin position="1519"/>
        <end position="1663"/>
    </location>
</feature>
<feature type="region of interest" description="Disordered" evidence="7">
    <location>
        <begin position="1081"/>
        <end position="1111"/>
    </location>
</feature>
<comment type="pathway">
    <text evidence="2">Protein modification; protein ubiquitination.</text>
</comment>
<feature type="compositionally biased region" description="Basic and acidic residues" evidence="7">
    <location>
        <begin position="1652"/>
        <end position="1663"/>
    </location>
</feature>
<dbReference type="InterPro" id="IPR015943">
    <property type="entry name" value="WD40/YVTN_repeat-like_dom_sf"/>
</dbReference>
<comment type="caution">
    <text evidence="8">The sequence shown here is derived from an EMBL/GenBank/DDBJ whole genome shotgun (WGS) entry which is preliminary data.</text>
</comment>
<accession>I0YT51</accession>
<feature type="compositionally biased region" description="Acidic residues" evidence="7">
    <location>
        <begin position="1641"/>
        <end position="1651"/>
    </location>
</feature>
<proteinExistence type="inferred from homology"/>
<reference evidence="8 9" key="1">
    <citation type="journal article" date="2012" name="Genome Biol.">
        <title>The genome of the polar eukaryotic microalga coccomyxa subellipsoidea reveals traits of cold adaptation.</title>
        <authorList>
            <person name="Blanc G."/>
            <person name="Agarkova I."/>
            <person name="Grimwood J."/>
            <person name="Kuo A."/>
            <person name="Brueggeman A."/>
            <person name="Dunigan D."/>
            <person name="Gurnon J."/>
            <person name="Ladunga I."/>
            <person name="Lindquist E."/>
            <person name="Lucas S."/>
            <person name="Pangilinan J."/>
            <person name="Proschold T."/>
            <person name="Salamov A."/>
            <person name="Schmutz J."/>
            <person name="Weeks D."/>
            <person name="Yamada T."/>
            <person name="Claverie J.M."/>
            <person name="Grigoriev I."/>
            <person name="Van Etten J."/>
            <person name="Lomsadze A."/>
            <person name="Borodovsky M."/>
        </authorList>
    </citation>
    <scope>NUCLEOTIDE SEQUENCE [LARGE SCALE GENOMIC DNA]</scope>
    <source>
        <strain evidence="8 9">C-169</strain>
    </source>
</reference>
<comment type="similarity">
    <text evidence="3">Belongs to the VPRBP/DCAF1 family.</text>
</comment>
<dbReference type="UniPathway" id="UPA00143"/>
<gene>
    <name evidence="8" type="ORF">COCSUDRAFT_66948</name>
</gene>
<dbReference type="KEGG" id="csl:COCSUDRAFT_66948"/>
<dbReference type="InterPro" id="IPR006594">
    <property type="entry name" value="LisH"/>
</dbReference>
<dbReference type="STRING" id="574566.I0YT51"/>
<dbReference type="InterPro" id="IPR016024">
    <property type="entry name" value="ARM-type_fold"/>
</dbReference>
<evidence type="ECO:0000256" key="5">
    <source>
        <dbReference type="ARBA" id="ARBA00023242"/>
    </source>
</evidence>
<dbReference type="EMBL" id="AGSI01000012">
    <property type="protein sequence ID" value="EIE21570.1"/>
    <property type="molecule type" value="Genomic_DNA"/>
</dbReference>
<organism evidence="8 9">
    <name type="scientific">Coccomyxa subellipsoidea (strain C-169)</name>
    <name type="common">Green microalga</name>
    <dbReference type="NCBI Taxonomy" id="574566"/>
    <lineage>
        <taxon>Eukaryota</taxon>
        <taxon>Viridiplantae</taxon>
        <taxon>Chlorophyta</taxon>
        <taxon>core chlorophytes</taxon>
        <taxon>Trebouxiophyceae</taxon>
        <taxon>Trebouxiophyceae incertae sedis</taxon>
        <taxon>Coccomyxaceae</taxon>
        <taxon>Coccomyxa</taxon>
        <taxon>Coccomyxa subellipsoidea</taxon>
    </lineage>
</organism>
<evidence type="ECO:0000313" key="9">
    <source>
        <dbReference type="Proteomes" id="UP000007264"/>
    </source>
</evidence>
<dbReference type="PANTHER" id="PTHR13129">
    <property type="entry name" value="VPRBP PROTEIN-RELATED"/>
    <property type="match status" value="1"/>
</dbReference>
<keyword evidence="4" id="KW-0833">Ubl conjugation pathway</keyword>
<dbReference type="GO" id="GO:0016567">
    <property type="term" value="P:protein ubiquitination"/>
    <property type="evidence" value="ECO:0007669"/>
    <property type="project" value="UniProtKB-UniPathway"/>
</dbReference>
<sequence>MARQLQQTWSSDIIARGAKDLLKKAGNESTDLRTRIEALHELSESLEAEERKYEEVTGDVMVNMRSQQPIGAFLSAVKDEEEIYDEIYESWIHDRHASLEQRVAAMRFFLACLSAWQFQSPLTEPDFVTGLQEWATTEVAKRPSRSGASEHTDEESLLLEARRTYATGLLAIALTRTEVCDEAVRSGTVAQMVQDLAHMGLGDCGSEDEDHTLASSSTCDMIAADSQPQPDVALIREEQASSNPAQGCEGWEELRARRQRYVVQCLGSFGEYMECLALVLAADGVAVMARLLHAWREQPTLLADLLRLLVALLVHRRFAELFVDSGGVQLLLSLPHNKHTFVGLSFAFFGMASVPLAVERVCALPAAVVEELVERALSLLTCGYDPARKNVALFFGAAIHFRGILDVFDRVGGLPRLLDAMRTVAFHASAALRQYFRTHLVLHVATLKRRYCGHAAVKQGASAAERTVDVSAESVDAAVSAVENDRRVGEAFVRERWPPLEKFIHCGGPGLMLDFVQHTPGERYCNEIARHALEIMQIATLMPECRRTLLTGAASQASGQSDGIAAILEAAHGQAYLNDPEVMQPALVVVANCVTVPSSLAHLMPPPDKAPGRRKLKAALPAPLFTPQPAAGSSMDLDLQSTSSAEGDLVAVEMREGYARARQAVRRAAGIRMLLGLLHARSSMPAGQVDRLRALAVRCLLGLAHDPQLRHILAKLQVWRLLAQLVHEPDRGTVGSGGAARRLIGSDGSSHGGSSLATFNSLAIDLINLTSAGLGKAGAAAAASDAVAPALHKIERAAIAASTHITYAPSELLVLIEDHLRASGLHASANALAAEAALGGSQPSLRAEMQGDAQQPHLITPFSNIRASAPAESPFTCPGTQPSVPKRRALAIAPSLIRSIVKAPVAAKEPIACIEEIDALNDTSAQPDECTPANLPAIPDAANADQLPGSAAIAAHTMQSRRKRRASESLISGSLQRQRCSGGAQPEQPCAAGAEECLTGTLRVAAPAASYAELPLPHASTPLAEAATPARPRGLFGASGAHERPGGTPAAAEPAGNPLLLNLPCRRATLEDIPQPAKACSTPALTRATVKQAISSPPDRKGRGAGTDPPVASKLSSIVMQYLRHQHKAACLKAAAPISTLPPMSLLRPNTLPQAKRTLEAPTQVHRRLLRRSVTDPHGGWGGRRQDRHFVYSRFRHVRTVRDEDSAVYRSCAFLGDFAALALGSHSGEIRIHDTLSGDLIDTLDAHDTPAYQLRVHEARGRSLLLSSSRNEARLWDVGACSERAGGGWTPAEYITEPLHTCGGMRNAIFRPDGRLLAGLMTAGRGQDPLLFDLGSETYSTISMSTEGWRSKGQETLCFNPTGELLLFGPTLWDPRAPRCLHVFDLLSYSACCSSFHPGGLEAVVWDLRTLKLQRCVPCLDSTSLTWNASGDCAYATLRRPSDDLGALLHPKRAKHPLHAAFRTVDSTDFSEIGTISTEGRCVLDLCVDAADNFIGLVTLEPNELMSCSARVYEVGRRRMQDDESDLEDGDEDDEDEDDDDEEDDEEGAQLITGGPSGSSSAADASADGDGEEAERGSENSEAENSDDDADAGSGSEAGDDGEGESEEEEEGSGDEGMELGEEDNVEGYVRLMDRLREMAEGEEESGLDSEFEAHLDSDSDSD</sequence>
<dbReference type="eggNOG" id="KOG1832">
    <property type="taxonomic scope" value="Eukaryota"/>
</dbReference>
<feature type="coiled-coil region" evidence="6">
    <location>
        <begin position="29"/>
        <end position="59"/>
    </location>
</feature>
<dbReference type="GO" id="GO:0080008">
    <property type="term" value="C:Cul4-RING E3 ubiquitin ligase complex"/>
    <property type="evidence" value="ECO:0007669"/>
    <property type="project" value="TreeGrafter"/>
</dbReference>
<evidence type="ECO:0000313" key="8">
    <source>
        <dbReference type="EMBL" id="EIE21570.1"/>
    </source>
</evidence>
<feature type="compositionally biased region" description="Acidic residues" evidence="7">
    <location>
        <begin position="1598"/>
        <end position="1626"/>
    </location>
</feature>
<feature type="region of interest" description="Disordered" evidence="7">
    <location>
        <begin position="1026"/>
        <end position="1055"/>
    </location>
</feature>
<dbReference type="Proteomes" id="UP000007264">
    <property type="component" value="Unassembled WGS sequence"/>
</dbReference>
<evidence type="ECO:0000256" key="3">
    <source>
        <dbReference type="ARBA" id="ARBA00008845"/>
    </source>
</evidence>
<dbReference type="SUPFAM" id="SSF48371">
    <property type="entry name" value="ARM repeat"/>
    <property type="match status" value="1"/>
</dbReference>
<feature type="region of interest" description="Disordered" evidence="7">
    <location>
        <begin position="956"/>
        <end position="989"/>
    </location>
</feature>
<keyword evidence="5" id="KW-0539">Nucleus</keyword>
<dbReference type="GO" id="GO:0005634">
    <property type="term" value="C:nucleus"/>
    <property type="evidence" value="ECO:0007669"/>
    <property type="project" value="UniProtKB-SubCell"/>
</dbReference>
<dbReference type="Gene3D" id="2.130.10.10">
    <property type="entry name" value="YVTN repeat-like/Quinoprotein amine dehydrogenase"/>
    <property type="match status" value="1"/>
</dbReference>
<dbReference type="InterPro" id="IPR033270">
    <property type="entry name" value="VPRBP/DCAF1"/>
</dbReference>
<evidence type="ECO:0000256" key="2">
    <source>
        <dbReference type="ARBA" id="ARBA00004906"/>
    </source>
</evidence>
<dbReference type="GeneID" id="17039554"/>